<organism evidence="1">
    <name type="scientific">marine sediment metagenome</name>
    <dbReference type="NCBI Taxonomy" id="412755"/>
    <lineage>
        <taxon>unclassified sequences</taxon>
        <taxon>metagenomes</taxon>
        <taxon>ecological metagenomes</taxon>
    </lineage>
</organism>
<dbReference type="EMBL" id="BARU01040380">
    <property type="protein sequence ID" value="GAH77416.1"/>
    <property type="molecule type" value="Genomic_DNA"/>
</dbReference>
<sequence length="32" mass="3761">EKYAFLFGQTLCWIYFPGEEITLALAFAFRSK</sequence>
<accession>X1I4U2</accession>
<protein>
    <submittedName>
        <fullName evidence="1">Uncharacterized protein</fullName>
    </submittedName>
</protein>
<comment type="caution">
    <text evidence="1">The sequence shown here is derived from an EMBL/GenBank/DDBJ whole genome shotgun (WGS) entry which is preliminary data.</text>
</comment>
<proteinExistence type="predicted"/>
<feature type="non-terminal residue" evidence="1">
    <location>
        <position position="1"/>
    </location>
</feature>
<evidence type="ECO:0000313" key="1">
    <source>
        <dbReference type="EMBL" id="GAH77416.1"/>
    </source>
</evidence>
<name>X1I4U2_9ZZZZ</name>
<reference evidence="1" key="1">
    <citation type="journal article" date="2014" name="Front. Microbiol.">
        <title>High frequency of phylogenetically diverse reductive dehalogenase-homologous genes in deep subseafloor sedimentary metagenomes.</title>
        <authorList>
            <person name="Kawai M."/>
            <person name="Futagami T."/>
            <person name="Toyoda A."/>
            <person name="Takaki Y."/>
            <person name="Nishi S."/>
            <person name="Hori S."/>
            <person name="Arai W."/>
            <person name="Tsubouchi T."/>
            <person name="Morono Y."/>
            <person name="Uchiyama I."/>
            <person name="Ito T."/>
            <person name="Fujiyama A."/>
            <person name="Inagaki F."/>
            <person name="Takami H."/>
        </authorList>
    </citation>
    <scope>NUCLEOTIDE SEQUENCE</scope>
    <source>
        <strain evidence="1">Expedition CK06-06</strain>
    </source>
</reference>
<gene>
    <name evidence="1" type="ORF">S03H2_62432</name>
</gene>
<dbReference type="AlphaFoldDB" id="X1I4U2"/>